<evidence type="ECO:0000313" key="3">
    <source>
        <dbReference type="EMBL" id="NYI96280.1"/>
    </source>
</evidence>
<evidence type="ECO:0000313" key="4">
    <source>
        <dbReference type="Proteomes" id="UP000575985"/>
    </source>
</evidence>
<dbReference type="GO" id="GO:0070967">
    <property type="term" value="F:coenzyme F420 binding"/>
    <property type="evidence" value="ECO:0007669"/>
    <property type="project" value="TreeGrafter"/>
</dbReference>
<dbReference type="Proteomes" id="UP000575985">
    <property type="component" value="Unassembled WGS sequence"/>
</dbReference>
<keyword evidence="4" id="KW-1185">Reference proteome</keyword>
<dbReference type="InterPro" id="IPR019967">
    <property type="entry name" value="F420-dep_enz_PPOX_Rv0121"/>
</dbReference>
<feature type="domain" description="Pyridoxamine 5'-phosphate oxidase N-terminal" evidence="2">
    <location>
        <begin position="7"/>
        <end position="136"/>
    </location>
</feature>
<dbReference type="GO" id="GO:0005829">
    <property type="term" value="C:cytosol"/>
    <property type="evidence" value="ECO:0007669"/>
    <property type="project" value="TreeGrafter"/>
</dbReference>
<evidence type="ECO:0000259" key="2">
    <source>
        <dbReference type="Pfam" id="PF01243"/>
    </source>
</evidence>
<dbReference type="InterPro" id="IPR012349">
    <property type="entry name" value="Split_barrel_FMN-bd"/>
</dbReference>
<dbReference type="InterPro" id="IPR052019">
    <property type="entry name" value="F420H2_bilvrd_red/Heme_oxyg"/>
</dbReference>
<sequence>MATWTSAQARARFAESSVARLATADAAGRPHLVPVTFAVYGDTIATGLDHKPKSSRNLKRLRNIMDNPRVSLLADEYSDDWDRLWWTRADGDARVEHEGEAWSTARGHLIGKYRQYQDNPPDGPVILVSVRRWSGWSVRTAPAARP</sequence>
<dbReference type="SUPFAM" id="SSF50475">
    <property type="entry name" value="FMN-binding split barrel"/>
    <property type="match status" value="1"/>
</dbReference>
<reference evidence="3 4" key="1">
    <citation type="submission" date="2020-07" db="EMBL/GenBank/DDBJ databases">
        <title>Sequencing the genomes of 1000 actinobacteria strains.</title>
        <authorList>
            <person name="Klenk H.-P."/>
        </authorList>
    </citation>
    <scope>NUCLEOTIDE SEQUENCE [LARGE SCALE GENOMIC DNA]</scope>
    <source>
        <strain evidence="3 4">DSM 45927</strain>
    </source>
</reference>
<dbReference type="PANTHER" id="PTHR35176:SF2">
    <property type="entry name" value="F420H(2)-DEPENDENT REDUCTASE RV1155"/>
    <property type="match status" value="1"/>
</dbReference>
<organism evidence="3 4">
    <name type="scientific">Streptomonospora nanhaiensis</name>
    <dbReference type="NCBI Taxonomy" id="1323731"/>
    <lineage>
        <taxon>Bacteria</taxon>
        <taxon>Bacillati</taxon>
        <taxon>Actinomycetota</taxon>
        <taxon>Actinomycetes</taxon>
        <taxon>Streptosporangiales</taxon>
        <taxon>Nocardiopsidaceae</taxon>
        <taxon>Streptomonospora</taxon>
    </lineage>
</organism>
<accession>A0A853BMN7</accession>
<keyword evidence="1" id="KW-0560">Oxidoreductase</keyword>
<dbReference type="Pfam" id="PF01243">
    <property type="entry name" value="PNPOx_N"/>
    <property type="match status" value="1"/>
</dbReference>
<dbReference type="EMBL" id="JACCFO010000001">
    <property type="protein sequence ID" value="NYI96280.1"/>
    <property type="molecule type" value="Genomic_DNA"/>
</dbReference>
<evidence type="ECO:0000256" key="1">
    <source>
        <dbReference type="ARBA" id="ARBA00023002"/>
    </source>
</evidence>
<dbReference type="NCBIfam" id="TIGR03668">
    <property type="entry name" value="Rv0121_F420"/>
    <property type="match status" value="1"/>
</dbReference>
<name>A0A853BMN7_9ACTN</name>
<proteinExistence type="predicted"/>
<dbReference type="InterPro" id="IPR011576">
    <property type="entry name" value="Pyridox_Oxase_N"/>
</dbReference>
<protein>
    <submittedName>
        <fullName evidence="3">PPOX class probable F420-dependent enzyme</fullName>
    </submittedName>
</protein>
<comment type="caution">
    <text evidence="3">The sequence shown here is derived from an EMBL/GenBank/DDBJ whole genome shotgun (WGS) entry which is preliminary data.</text>
</comment>
<dbReference type="GO" id="GO:0016627">
    <property type="term" value="F:oxidoreductase activity, acting on the CH-CH group of donors"/>
    <property type="evidence" value="ECO:0007669"/>
    <property type="project" value="TreeGrafter"/>
</dbReference>
<dbReference type="RefSeq" id="WP_179767672.1">
    <property type="nucleotide sequence ID" value="NZ_JACCFO010000001.1"/>
</dbReference>
<dbReference type="PANTHER" id="PTHR35176">
    <property type="entry name" value="HEME OXYGENASE HI_0854-RELATED"/>
    <property type="match status" value="1"/>
</dbReference>
<dbReference type="AlphaFoldDB" id="A0A853BMN7"/>
<gene>
    <name evidence="3" type="ORF">HNR12_002557</name>
</gene>
<dbReference type="Gene3D" id="2.30.110.10">
    <property type="entry name" value="Electron Transport, Fmn-binding Protein, Chain A"/>
    <property type="match status" value="1"/>
</dbReference>